<accession>A0ACC1NA86</accession>
<evidence type="ECO:0000313" key="2">
    <source>
        <dbReference type="Proteomes" id="UP001144978"/>
    </source>
</evidence>
<organism evidence="1 2">
    <name type="scientific">Trametes sanguinea</name>
    <dbReference type="NCBI Taxonomy" id="158606"/>
    <lineage>
        <taxon>Eukaryota</taxon>
        <taxon>Fungi</taxon>
        <taxon>Dikarya</taxon>
        <taxon>Basidiomycota</taxon>
        <taxon>Agaricomycotina</taxon>
        <taxon>Agaricomycetes</taxon>
        <taxon>Polyporales</taxon>
        <taxon>Polyporaceae</taxon>
        <taxon>Trametes</taxon>
    </lineage>
</organism>
<dbReference type="Proteomes" id="UP001144978">
    <property type="component" value="Unassembled WGS sequence"/>
</dbReference>
<keyword evidence="2" id="KW-1185">Reference proteome</keyword>
<reference evidence="1" key="1">
    <citation type="submission" date="2022-08" db="EMBL/GenBank/DDBJ databases">
        <title>Genome Sequence of Pycnoporus sanguineus.</title>
        <authorList>
            <person name="Buettner E."/>
        </authorList>
    </citation>
    <scope>NUCLEOTIDE SEQUENCE</scope>
    <source>
        <strain evidence="1">CG-C14</strain>
    </source>
</reference>
<comment type="caution">
    <text evidence="1">The sequence shown here is derived from an EMBL/GenBank/DDBJ whole genome shotgun (WGS) entry which is preliminary data.</text>
</comment>
<name>A0ACC1NA86_9APHY</name>
<sequence length="305" mass="32812">MELQEIQKPDLGRKFARKDKRPLDPPPVVLCRFYETLNGPDGRRIEVEMDPATPSLGAVCHLDLFPVPHQYYEAESRRPPLSQATTQLQHHAPELSSRTTHVLASTSTLRTYYDGLRVGNTMAQSTPISLHGATTPNHYTSQAVTSSTSGTLSSGRPALLPCAGDPSTLHDGSHVTPDPAAAAEWQEGAPPAGLAFERDIIATCGDFQICESSKYSDALSGTMSTHAEVIDYKGKISAVFVFSVSCRSRARALSQRVWSSGLELTISSSTSDRTSPSSRRHVCPAIPTVQHPVQGCGWISGACVG</sequence>
<gene>
    <name evidence="1" type="ORF">NUW54_g11652</name>
</gene>
<evidence type="ECO:0000313" key="1">
    <source>
        <dbReference type="EMBL" id="KAJ2975928.1"/>
    </source>
</evidence>
<proteinExistence type="predicted"/>
<protein>
    <submittedName>
        <fullName evidence="1">Uncharacterized protein</fullName>
    </submittedName>
</protein>
<dbReference type="EMBL" id="JANSHE010004632">
    <property type="protein sequence ID" value="KAJ2975928.1"/>
    <property type="molecule type" value="Genomic_DNA"/>
</dbReference>